<evidence type="ECO:0000256" key="1">
    <source>
        <dbReference type="ARBA" id="ARBA00001947"/>
    </source>
</evidence>
<dbReference type="Proteomes" id="UP001154114">
    <property type="component" value="Chromosome 21"/>
</dbReference>
<reference evidence="14" key="1">
    <citation type="submission" date="2021-12" db="EMBL/GenBank/DDBJ databases">
        <authorList>
            <person name="King R."/>
        </authorList>
    </citation>
    <scope>NUCLEOTIDE SEQUENCE</scope>
</reference>
<evidence type="ECO:0000256" key="8">
    <source>
        <dbReference type="ARBA" id="ARBA00022833"/>
    </source>
</evidence>
<evidence type="ECO:0000256" key="3">
    <source>
        <dbReference type="ARBA" id="ARBA00022645"/>
    </source>
</evidence>
<dbReference type="GO" id="GO:0008270">
    <property type="term" value="F:zinc ion binding"/>
    <property type="evidence" value="ECO:0007669"/>
    <property type="project" value="InterPro"/>
</dbReference>
<keyword evidence="3" id="KW-0121">Carboxypeptidase</keyword>
<evidence type="ECO:0000259" key="13">
    <source>
        <dbReference type="PROSITE" id="PS52035"/>
    </source>
</evidence>
<gene>
    <name evidence="14" type="ORF">CINC_LOCUS6931</name>
</gene>
<keyword evidence="6 12" id="KW-0732">Signal</keyword>
<evidence type="ECO:0000256" key="5">
    <source>
        <dbReference type="ARBA" id="ARBA00022723"/>
    </source>
</evidence>
<sequence>MALNCVVFLALLGAAAAGRHDQHSGSSVHGVVLKDKADQKVLYELEIGLGVDVWQRGMPGHRDARVMVTPDKRLDFLDELDSKGIEHYLYLRDVAKALEEEDKEIARWTSTRTNRMIFQGYQRLDEINQYLETIAERHPNVATVVTAGQSFEGRDIKYLKISTTNFNDESKPIIFMSAMLHAREWVTTPVTLYSIHRLVDNVRHEDFELRDDVDWIILPVVNPDGYEYTHTHNRMWRKTRSHYPAINDTCYGVDGNRNFEAYWNTFGVSSDPCSDVYPGHEPFSEVETRVVRDILQEYVPRIQIFMDHHSFGNYVLFCHADASLPSNAAQIHHVGAAMGARMDALKIPKAPYYLVGNSASVLYAASGASDDYAQFAGVPMSYTTELPGYEYDFRVPPEYVDQINEETWHGIAEAGRLAKLYYASRYVPPAPAPPAPPAPPATP</sequence>
<feature type="active site" description="Proton donor/acceptor" evidence="11">
    <location>
        <position position="385"/>
    </location>
</feature>
<comment type="cofactor">
    <cofactor evidence="1">
        <name>Zn(2+)</name>
        <dbReference type="ChEBI" id="CHEBI:29105"/>
    </cofactor>
</comment>
<dbReference type="GO" id="GO:0004181">
    <property type="term" value="F:metallocarboxypeptidase activity"/>
    <property type="evidence" value="ECO:0007669"/>
    <property type="project" value="InterPro"/>
</dbReference>
<keyword evidence="7" id="KW-0378">Hydrolase</keyword>
<dbReference type="GO" id="GO:0005615">
    <property type="term" value="C:extracellular space"/>
    <property type="evidence" value="ECO:0007669"/>
    <property type="project" value="TreeGrafter"/>
</dbReference>
<dbReference type="AlphaFoldDB" id="A0A9N8Q1D9"/>
<dbReference type="PANTHER" id="PTHR11705:SF140">
    <property type="entry name" value="FI02848P-RELATED"/>
    <property type="match status" value="1"/>
</dbReference>
<feature type="chain" id="PRO_5040150321" description="Peptidase M14 domain-containing protein" evidence="12">
    <location>
        <begin position="18"/>
        <end position="443"/>
    </location>
</feature>
<keyword evidence="10" id="KW-1015">Disulfide bond</keyword>
<dbReference type="SUPFAM" id="SSF53187">
    <property type="entry name" value="Zn-dependent exopeptidases"/>
    <property type="match status" value="1"/>
</dbReference>
<keyword evidence="9" id="KW-0482">Metalloprotease</keyword>
<dbReference type="PANTHER" id="PTHR11705">
    <property type="entry name" value="PROTEASE FAMILY M14 CARBOXYPEPTIDASE A,B"/>
    <property type="match status" value="1"/>
</dbReference>
<dbReference type="SMART" id="SM00631">
    <property type="entry name" value="Zn_pept"/>
    <property type="match status" value="1"/>
</dbReference>
<dbReference type="Pfam" id="PF02244">
    <property type="entry name" value="Propep_M14"/>
    <property type="match status" value="1"/>
</dbReference>
<dbReference type="InterPro" id="IPR036990">
    <property type="entry name" value="M14A-like_propep"/>
</dbReference>
<evidence type="ECO:0000256" key="12">
    <source>
        <dbReference type="SAM" id="SignalP"/>
    </source>
</evidence>
<dbReference type="SUPFAM" id="SSF54897">
    <property type="entry name" value="Protease propeptides/inhibitors"/>
    <property type="match status" value="1"/>
</dbReference>
<evidence type="ECO:0000256" key="9">
    <source>
        <dbReference type="ARBA" id="ARBA00023049"/>
    </source>
</evidence>
<keyword evidence="15" id="KW-1185">Reference proteome</keyword>
<keyword evidence="8" id="KW-0862">Zinc</keyword>
<evidence type="ECO:0000256" key="6">
    <source>
        <dbReference type="ARBA" id="ARBA00022729"/>
    </source>
</evidence>
<feature type="signal peptide" evidence="12">
    <location>
        <begin position="1"/>
        <end position="17"/>
    </location>
</feature>
<name>A0A9N8Q1D9_CHRIL</name>
<dbReference type="GO" id="GO:0006508">
    <property type="term" value="P:proteolysis"/>
    <property type="evidence" value="ECO:0007669"/>
    <property type="project" value="UniProtKB-KW"/>
</dbReference>
<evidence type="ECO:0000256" key="2">
    <source>
        <dbReference type="ARBA" id="ARBA00005988"/>
    </source>
</evidence>
<dbReference type="InterPro" id="IPR000834">
    <property type="entry name" value="Peptidase_M14"/>
</dbReference>
<evidence type="ECO:0000256" key="7">
    <source>
        <dbReference type="ARBA" id="ARBA00022801"/>
    </source>
</evidence>
<feature type="domain" description="Peptidase M14" evidence="13">
    <location>
        <begin position="120"/>
        <end position="418"/>
    </location>
</feature>
<evidence type="ECO:0000256" key="11">
    <source>
        <dbReference type="PROSITE-ProRule" id="PRU01379"/>
    </source>
</evidence>
<evidence type="ECO:0000313" key="14">
    <source>
        <dbReference type="EMBL" id="CAD0204624.1"/>
    </source>
</evidence>
<dbReference type="PROSITE" id="PS52035">
    <property type="entry name" value="PEPTIDASE_M14"/>
    <property type="match status" value="1"/>
</dbReference>
<dbReference type="OrthoDB" id="3626597at2759"/>
<dbReference type="InterPro" id="IPR003146">
    <property type="entry name" value="M14A_act_pep"/>
</dbReference>
<dbReference type="Gene3D" id="3.30.70.340">
    <property type="entry name" value="Metallocarboxypeptidase-like"/>
    <property type="match status" value="1"/>
</dbReference>
<organism evidence="14 15">
    <name type="scientific">Chrysodeixis includens</name>
    <name type="common">Soybean looper</name>
    <name type="synonym">Pseudoplusia includens</name>
    <dbReference type="NCBI Taxonomy" id="689277"/>
    <lineage>
        <taxon>Eukaryota</taxon>
        <taxon>Metazoa</taxon>
        <taxon>Ecdysozoa</taxon>
        <taxon>Arthropoda</taxon>
        <taxon>Hexapoda</taxon>
        <taxon>Insecta</taxon>
        <taxon>Pterygota</taxon>
        <taxon>Neoptera</taxon>
        <taxon>Endopterygota</taxon>
        <taxon>Lepidoptera</taxon>
        <taxon>Glossata</taxon>
        <taxon>Ditrysia</taxon>
        <taxon>Noctuoidea</taxon>
        <taxon>Noctuidae</taxon>
        <taxon>Plusiinae</taxon>
        <taxon>Chrysodeixis</taxon>
    </lineage>
</organism>
<comment type="similarity">
    <text evidence="2 11">Belongs to the peptidase M14 family.</text>
</comment>
<dbReference type="PRINTS" id="PR00765">
    <property type="entry name" value="CRBOXYPTASEA"/>
</dbReference>
<keyword evidence="4" id="KW-0645">Protease</keyword>
<evidence type="ECO:0000256" key="4">
    <source>
        <dbReference type="ARBA" id="ARBA00022670"/>
    </source>
</evidence>
<protein>
    <recommendedName>
        <fullName evidence="13">Peptidase M14 domain-containing protein</fullName>
    </recommendedName>
</protein>
<dbReference type="Pfam" id="PF00246">
    <property type="entry name" value="Peptidase_M14"/>
    <property type="match status" value="1"/>
</dbReference>
<dbReference type="EMBL" id="LR824024">
    <property type="protein sequence ID" value="CAD0204624.1"/>
    <property type="molecule type" value="Genomic_DNA"/>
</dbReference>
<evidence type="ECO:0000313" key="15">
    <source>
        <dbReference type="Proteomes" id="UP001154114"/>
    </source>
</evidence>
<proteinExistence type="inferred from homology"/>
<accession>A0A9N8Q1D9</accession>
<dbReference type="FunFam" id="3.40.630.10:FF:000084">
    <property type="entry name" value="Carboxypeptidase B2"/>
    <property type="match status" value="1"/>
</dbReference>
<dbReference type="Gene3D" id="3.40.630.10">
    <property type="entry name" value="Zn peptidases"/>
    <property type="match status" value="1"/>
</dbReference>
<keyword evidence="5" id="KW-0479">Metal-binding</keyword>
<evidence type="ECO:0000256" key="10">
    <source>
        <dbReference type="ARBA" id="ARBA00023157"/>
    </source>
</evidence>